<keyword evidence="1" id="KW-0808">Transferase</keyword>
<evidence type="ECO:0000313" key="2">
    <source>
        <dbReference type="Proteomes" id="UP000224460"/>
    </source>
</evidence>
<organism evidence="1 2">
    <name type="scientific">Sporanaerobium hydrogeniformans</name>
    <dbReference type="NCBI Taxonomy" id="3072179"/>
    <lineage>
        <taxon>Bacteria</taxon>
        <taxon>Bacillati</taxon>
        <taxon>Bacillota</taxon>
        <taxon>Clostridia</taxon>
        <taxon>Lachnospirales</taxon>
        <taxon>Lachnospiraceae</taxon>
        <taxon>Sporanaerobium</taxon>
    </lineage>
</organism>
<gene>
    <name evidence="1" type="ORF">CS063_07495</name>
</gene>
<keyword evidence="1" id="KW-0418">Kinase</keyword>
<evidence type="ECO:0000313" key="1">
    <source>
        <dbReference type="EMBL" id="PHV71165.1"/>
    </source>
</evidence>
<dbReference type="Proteomes" id="UP000224460">
    <property type="component" value="Unassembled WGS sequence"/>
</dbReference>
<comment type="caution">
    <text evidence="1">The sequence shown here is derived from an EMBL/GenBank/DDBJ whole genome shotgun (WGS) entry which is preliminary data.</text>
</comment>
<proteinExistence type="predicted"/>
<reference evidence="1" key="1">
    <citation type="submission" date="2017-10" db="EMBL/GenBank/DDBJ databases">
        <title>Genome sequence of cellulolytic Lachnospiraceae bacterium XHS1971 isolated from hotspring sediment.</title>
        <authorList>
            <person name="Vasudevan G."/>
            <person name="Joshi A.J."/>
            <person name="Hivarkar S."/>
            <person name="Lanjekar V.B."/>
            <person name="Dhakephalkar P.K."/>
            <person name="Dagar S."/>
        </authorList>
    </citation>
    <scope>NUCLEOTIDE SEQUENCE</scope>
    <source>
        <strain evidence="1">XHS1971</strain>
    </source>
</reference>
<protein>
    <submittedName>
        <fullName evidence="1">Cytidylate kinase</fullName>
    </submittedName>
</protein>
<dbReference type="EMBL" id="PEDL01000005">
    <property type="protein sequence ID" value="PHV71165.1"/>
    <property type="molecule type" value="Genomic_DNA"/>
</dbReference>
<keyword evidence="2" id="KW-1185">Reference proteome</keyword>
<accession>A0AC61DE57</accession>
<sequence>MISIAIDGPAGAGKSTIAKELAKRLGCIYVDTGAMYRAVGLYCLRQNIDYNEETEVNAALPHIKLDIEAIKEGQKIYLNGQDVSTAIRTSEVAAAASKVATYGEVRKTLVSQQRQMKEEKSLVMDGRDIGTVVMPDATLKIFLTASSEERAKRRYLEYKQKGMVVDLQTLIQEIEERDYQDSHRSISPLKKAEDAKEVDTTFKTVDEIVTHILHLLA</sequence>
<name>A0AC61DE57_9FIRM</name>